<dbReference type="OrthoDB" id="24840at2"/>
<dbReference type="GO" id="GO:0003676">
    <property type="term" value="F:nucleic acid binding"/>
    <property type="evidence" value="ECO:0007669"/>
    <property type="project" value="InterPro"/>
</dbReference>
<dbReference type="Gene3D" id="3.30.160.250">
    <property type="match status" value="1"/>
</dbReference>
<dbReference type="KEGG" id="mhd:Marky_0191"/>
<dbReference type="AlphaFoldDB" id="F2NNB1"/>
<dbReference type="InterPro" id="IPR035069">
    <property type="entry name" value="TTHA1013/TTHA0281-like"/>
</dbReference>
<dbReference type="SUPFAM" id="SSF143100">
    <property type="entry name" value="TTHA1013/TTHA0281-like"/>
    <property type="match status" value="1"/>
</dbReference>
<reference evidence="1 2" key="1">
    <citation type="journal article" date="2012" name="Stand. Genomic Sci.">
        <title>Complete genome sequence of the aerobic, heterotroph Marinithermus hydrothermalis type strain (T1(T)) from a deep-sea hydrothermal vent chimney.</title>
        <authorList>
            <person name="Copeland A."/>
            <person name="Gu W."/>
            <person name="Yasawong M."/>
            <person name="Lapidus A."/>
            <person name="Lucas S."/>
            <person name="Deshpande S."/>
            <person name="Pagani I."/>
            <person name="Tapia R."/>
            <person name="Cheng J.F."/>
            <person name="Goodwin L.A."/>
            <person name="Pitluck S."/>
            <person name="Liolios K."/>
            <person name="Ivanova N."/>
            <person name="Mavromatis K."/>
            <person name="Mikhailova N."/>
            <person name="Pati A."/>
            <person name="Chen A."/>
            <person name="Palaniappan K."/>
            <person name="Land M."/>
            <person name="Pan C."/>
            <person name="Brambilla E.M."/>
            <person name="Rohde M."/>
            <person name="Tindall B.J."/>
            <person name="Sikorski J."/>
            <person name="Goker M."/>
            <person name="Detter J.C."/>
            <person name="Bristow J."/>
            <person name="Eisen J.A."/>
            <person name="Markowitz V."/>
            <person name="Hugenholtz P."/>
            <person name="Kyrpides N.C."/>
            <person name="Klenk H.P."/>
            <person name="Woyke T."/>
        </authorList>
    </citation>
    <scope>NUCLEOTIDE SEQUENCE [LARGE SCALE GENOMIC DNA]</scope>
    <source>
        <strain evidence="2">DSM 14884 / JCM 11576 / T1</strain>
    </source>
</reference>
<dbReference type="EMBL" id="CP002630">
    <property type="protein sequence ID" value="AEB10952.1"/>
    <property type="molecule type" value="Genomic_DNA"/>
</dbReference>
<keyword evidence="2" id="KW-1185">Reference proteome</keyword>
<protein>
    <recommendedName>
        <fullName evidence="3">DUF1887 family protein</fullName>
    </recommendedName>
</protein>
<proteinExistence type="predicted"/>
<evidence type="ECO:0008006" key="3">
    <source>
        <dbReference type="Google" id="ProtNLM"/>
    </source>
</evidence>
<dbReference type="Gene3D" id="3.40.1350.10">
    <property type="match status" value="1"/>
</dbReference>
<dbReference type="InterPro" id="IPR011856">
    <property type="entry name" value="tRNA_endonuc-like_dom_sf"/>
</dbReference>
<dbReference type="eggNOG" id="COG1598">
    <property type="taxonomic scope" value="Bacteria"/>
</dbReference>
<sequence>MGILTRYLAKAMERARYDLLAAGRYAADIPEFSLHVEANNLEAARHALQEALEERVLESLRLGLPLPELDGLTLGPTTPKAERFRQLVLELWQMIQGEAPPEEAPEAPPPPKRAGPNTLEEWLASRGIKIQRRPTEESEEDREREKVLARLALFLGDRYPTLTRVYEKLKQSLSTKRQFQLSLTDASQEEISNSTQFCTSLKQYALLTSYHYKSEERRLRAKASTEGWVQNFLTGGWLESYVMQKIQKALRSKNLPHEVARGLQVTLPNGDQTELDVLVLVQGRVFWFETKTGDFQAHIAKYSKLKKTLGLSAKESFLVLLGVDKARARELSALHNVTVVNQATFLDAFLEALGLVETPAEA</sequence>
<gene>
    <name evidence="1" type="ordered locus">Marky_0191</name>
</gene>
<dbReference type="SUPFAM" id="SSF52980">
    <property type="entry name" value="Restriction endonuclease-like"/>
    <property type="match status" value="1"/>
</dbReference>
<dbReference type="STRING" id="869210.Marky_0191"/>
<dbReference type="InterPro" id="IPR011335">
    <property type="entry name" value="Restrct_endonuc-II-like"/>
</dbReference>
<dbReference type="Proteomes" id="UP000007030">
    <property type="component" value="Chromosome"/>
</dbReference>
<evidence type="ECO:0000313" key="1">
    <source>
        <dbReference type="EMBL" id="AEB10952.1"/>
    </source>
</evidence>
<organism evidence="1 2">
    <name type="scientific">Marinithermus hydrothermalis (strain DSM 14884 / JCM 11576 / T1)</name>
    <dbReference type="NCBI Taxonomy" id="869210"/>
    <lineage>
        <taxon>Bacteria</taxon>
        <taxon>Thermotogati</taxon>
        <taxon>Deinococcota</taxon>
        <taxon>Deinococci</taxon>
        <taxon>Thermales</taxon>
        <taxon>Thermaceae</taxon>
        <taxon>Marinithermus</taxon>
    </lineage>
</organism>
<evidence type="ECO:0000313" key="2">
    <source>
        <dbReference type="Proteomes" id="UP000007030"/>
    </source>
</evidence>
<name>F2NNB1_MARHT</name>
<dbReference type="Pfam" id="PF21748">
    <property type="entry name" value="UPF0150"/>
    <property type="match status" value="1"/>
</dbReference>
<accession>F2NNB1</accession>
<dbReference type="HOGENOM" id="CLU_778301_0_0_0"/>
<dbReference type="RefSeq" id="WP_013703007.1">
    <property type="nucleotide sequence ID" value="NC_015387.1"/>
</dbReference>
<dbReference type="InterPro" id="IPR049389">
    <property type="entry name" value="TTHA0281-like"/>
</dbReference>